<evidence type="ECO:0000256" key="3">
    <source>
        <dbReference type="PROSITE-ProRule" id="PRU00339"/>
    </source>
</evidence>
<feature type="transmembrane region" description="Helical" evidence="4">
    <location>
        <begin position="5"/>
        <end position="22"/>
    </location>
</feature>
<evidence type="ECO:0000313" key="5">
    <source>
        <dbReference type="EMBL" id="MBZ2165859.1"/>
    </source>
</evidence>
<evidence type="ECO:0000256" key="2">
    <source>
        <dbReference type="ARBA" id="ARBA00022803"/>
    </source>
</evidence>
<feature type="transmembrane region" description="Helical" evidence="4">
    <location>
        <begin position="28"/>
        <end position="45"/>
    </location>
</feature>
<feature type="transmembrane region" description="Helical" evidence="4">
    <location>
        <begin position="92"/>
        <end position="113"/>
    </location>
</feature>
<dbReference type="PANTHER" id="PTHR44943:SF4">
    <property type="entry name" value="TPR REPEAT-CONTAINING PROTEIN MJ0798"/>
    <property type="match status" value="1"/>
</dbReference>
<feature type="repeat" description="TPR" evidence="3">
    <location>
        <begin position="170"/>
        <end position="203"/>
    </location>
</feature>
<dbReference type="Proteomes" id="UP000825933">
    <property type="component" value="Unassembled WGS sequence"/>
</dbReference>
<dbReference type="SUPFAM" id="SSF48452">
    <property type="entry name" value="TPR-like"/>
    <property type="match status" value="1"/>
</dbReference>
<comment type="caution">
    <text evidence="5">The sequence shown here is derived from an EMBL/GenBank/DDBJ whole genome shotgun (WGS) entry which is preliminary data.</text>
</comment>
<dbReference type="AlphaFoldDB" id="A0A8T5UYQ7"/>
<name>A0A8T5UYQ7_9EURY</name>
<proteinExistence type="predicted"/>
<feature type="repeat" description="TPR" evidence="3">
    <location>
        <begin position="136"/>
        <end position="169"/>
    </location>
</feature>
<keyword evidence="4" id="KW-0812">Transmembrane</keyword>
<keyword evidence="6" id="KW-1185">Reference proteome</keyword>
<accession>A0A8T5UYQ7</accession>
<reference evidence="6" key="1">
    <citation type="journal article" date="2022" name="Microbiol. Resour. Announc.">
        <title>Draft Genome Sequence of a Methanogenic Archaeon from West Spitsbergen Permafrost.</title>
        <authorList>
            <person name="Trubitsyn V."/>
            <person name="Rivkina E."/>
            <person name="Shcherbakova V."/>
        </authorList>
    </citation>
    <scope>NUCLEOTIDE SEQUENCE [LARGE SCALE GENOMIC DNA]</scope>
    <source>
        <strain evidence="6">VT</strain>
    </source>
</reference>
<dbReference type="PROSITE" id="PS50293">
    <property type="entry name" value="TPR_REGION"/>
    <property type="match status" value="1"/>
</dbReference>
<dbReference type="InterPro" id="IPR011990">
    <property type="entry name" value="TPR-like_helical_dom_sf"/>
</dbReference>
<dbReference type="PROSITE" id="PS50005">
    <property type="entry name" value="TPR"/>
    <property type="match status" value="2"/>
</dbReference>
<dbReference type="Gene3D" id="1.25.40.10">
    <property type="entry name" value="Tetratricopeptide repeat domain"/>
    <property type="match status" value="1"/>
</dbReference>
<keyword evidence="2 3" id="KW-0802">TPR repeat</keyword>
<feature type="transmembrane region" description="Helical" evidence="4">
    <location>
        <begin position="52"/>
        <end position="72"/>
    </location>
</feature>
<keyword evidence="4" id="KW-0472">Membrane</keyword>
<dbReference type="EMBL" id="JAIOUQ010000007">
    <property type="protein sequence ID" value="MBZ2165859.1"/>
    <property type="molecule type" value="Genomic_DNA"/>
</dbReference>
<dbReference type="SMART" id="SM00028">
    <property type="entry name" value="TPR"/>
    <property type="match status" value="4"/>
</dbReference>
<dbReference type="InterPro" id="IPR051685">
    <property type="entry name" value="Ycf3/AcsC/BcsC/TPR_MFPF"/>
</dbReference>
<keyword evidence="1" id="KW-0677">Repeat</keyword>
<dbReference type="PANTHER" id="PTHR44943">
    <property type="entry name" value="CELLULOSE SYNTHASE OPERON PROTEIN C"/>
    <property type="match status" value="1"/>
</dbReference>
<evidence type="ECO:0000256" key="1">
    <source>
        <dbReference type="ARBA" id="ARBA00022737"/>
    </source>
</evidence>
<protein>
    <submittedName>
        <fullName evidence="5">Tetratricopeptide repeat protein</fullName>
    </submittedName>
</protein>
<dbReference type="InterPro" id="IPR019734">
    <property type="entry name" value="TPR_rpt"/>
</dbReference>
<organism evidence="5 6">
    <name type="scientific">Methanobacterium spitsbergense</name>
    <dbReference type="NCBI Taxonomy" id="2874285"/>
    <lineage>
        <taxon>Archaea</taxon>
        <taxon>Methanobacteriati</taxon>
        <taxon>Methanobacteriota</taxon>
        <taxon>Methanomada group</taxon>
        <taxon>Methanobacteria</taxon>
        <taxon>Methanobacteriales</taxon>
        <taxon>Methanobacteriaceae</taxon>
        <taxon>Methanobacterium</taxon>
    </lineage>
</organism>
<dbReference type="Pfam" id="PF13432">
    <property type="entry name" value="TPR_16"/>
    <property type="match status" value="1"/>
</dbReference>
<evidence type="ECO:0000313" key="6">
    <source>
        <dbReference type="Proteomes" id="UP000825933"/>
    </source>
</evidence>
<gene>
    <name evidence="5" type="ORF">K8N75_07390</name>
</gene>
<keyword evidence="4" id="KW-1133">Transmembrane helix</keyword>
<evidence type="ECO:0000256" key="4">
    <source>
        <dbReference type="SAM" id="Phobius"/>
    </source>
</evidence>
<dbReference type="RefSeq" id="WP_223791437.1">
    <property type="nucleotide sequence ID" value="NZ_JAIOUQ010000007.1"/>
</dbReference>
<sequence length="270" mass="31309">MKKSITTIILGIILISLAFFTYKTFLSFYLGIYGFIAILDTTFFLKEYYNKTTYIIIVTVVVLGMSILYFSPLFPHNMIIHSNYIVNGLSTLSINILVIGTLLLILLLIGSILKLEKYKKALDLYNKSLKLDSENPKVLYSKGLALLELEEYNKAIKIFSKILKSHPENTKILYSKGLALAEIEEYDNALEIFNRLLKLDPENINAIYCKLFILKILNRNEEALRYRDEAVALDEKILEYCLEENPFKSWKENKNDRQNYICNRNKNSPK</sequence>